<name>A0A7K0BMZ8_9ACTN</name>
<dbReference type="InterPro" id="IPR011989">
    <property type="entry name" value="ARM-like"/>
</dbReference>
<dbReference type="SUPFAM" id="SSF48371">
    <property type="entry name" value="ARM repeat"/>
    <property type="match status" value="2"/>
</dbReference>
<accession>A0A7K0BMZ8</accession>
<dbReference type="EMBL" id="WEGH01000001">
    <property type="protein sequence ID" value="MQY02541.1"/>
    <property type="molecule type" value="Genomic_DNA"/>
</dbReference>
<sequence>MDQHAEPHYFGRVTSLDHPQLSGLGRNPAAPEDVLIRLTAHEAGRHGVTQRRGRFSDAVAEALLTHGGGDSAVSLHGDRISPAMRQRIAEHPDPAVRSAHGDFIRHMVDREVEIGIDLLEGLYGRPRASLAGASDPKLRAAIARAWHDRPMAVQEGLLADPDPRVRAAATLQKQPGVPPEWADRCLADPATQINVARYLPLTMGQFTALMEIEKAEVKQAVAYNPHLSAAMVARLLDIDDPLVRVAVAQSRHVDDETRNRLYALVEAEHAEGSFAAKVALHWYFGEPLWLCELPLDERMAYLDCPHAVFRRVLASCSDLPEEAWRRLDNDPVVSVRRAAARRPDTPPEVLERLVRDHGDVVNIAPGLVEHPNFPRHRLRTFIDEPNPRVRYSALADPELPVAALQRLAADAEDSVRRGAARHPNITDALLEQLLSDPDPNVVDDAAANPVLHPTWMYRILNDADL</sequence>
<dbReference type="Pfam" id="PF01816">
    <property type="entry name" value="LRV"/>
    <property type="match status" value="1"/>
</dbReference>
<evidence type="ECO:0000256" key="1">
    <source>
        <dbReference type="SAM" id="MobiDB-lite"/>
    </source>
</evidence>
<dbReference type="Proteomes" id="UP000487268">
    <property type="component" value="Unassembled WGS sequence"/>
</dbReference>
<dbReference type="InterPro" id="IPR004830">
    <property type="entry name" value="LRR_variant"/>
</dbReference>
<feature type="region of interest" description="Disordered" evidence="1">
    <location>
        <begin position="1"/>
        <end position="28"/>
    </location>
</feature>
<comment type="caution">
    <text evidence="2">The sequence shown here is derived from an EMBL/GenBank/DDBJ whole genome shotgun (WGS) entry which is preliminary data.</text>
</comment>
<evidence type="ECO:0000313" key="3">
    <source>
        <dbReference type="Proteomes" id="UP000487268"/>
    </source>
</evidence>
<proteinExistence type="predicted"/>
<gene>
    <name evidence="2" type="ORF">ACRB68_05710</name>
</gene>
<evidence type="ECO:0008006" key="4">
    <source>
        <dbReference type="Google" id="ProtNLM"/>
    </source>
</evidence>
<protein>
    <recommendedName>
        <fullName evidence="4">Leucine rich repeat variant</fullName>
    </recommendedName>
</protein>
<reference evidence="2 3" key="1">
    <citation type="submission" date="2019-10" db="EMBL/GenBank/DDBJ databases">
        <title>Actinomadura rubteroloni sp. nov. and Actinomadura macrotermitis sp. nov., isolated from the gut of fungus growing-termite Macrotermes natalensis.</title>
        <authorList>
            <person name="Benndorf R."/>
            <person name="Martin K."/>
            <person name="Kuefner M."/>
            <person name="De Beer W."/>
            <person name="Kaster A.-K."/>
            <person name="Vollmers J."/>
            <person name="Poulsen M."/>
            <person name="Beemelmanns C."/>
        </authorList>
    </citation>
    <scope>NUCLEOTIDE SEQUENCE [LARGE SCALE GENOMIC DNA]</scope>
    <source>
        <strain evidence="2 3">RB68</strain>
    </source>
</reference>
<keyword evidence="3" id="KW-1185">Reference proteome</keyword>
<evidence type="ECO:0000313" key="2">
    <source>
        <dbReference type="EMBL" id="MQY02541.1"/>
    </source>
</evidence>
<dbReference type="Gene3D" id="1.25.10.10">
    <property type="entry name" value="Leucine-rich Repeat Variant"/>
    <property type="match status" value="2"/>
</dbReference>
<dbReference type="InterPro" id="IPR016024">
    <property type="entry name" value="ARM-type_fold"/>
</dbReference>
<dbReference type="AlphaFoldDB" id="A0A7K0BMZ8"/>
<organism evidence="2 3">
    <name type="scientific">Actinomadura macrotermitis</name>
    <dbReference type="NCBI Taxonomy" id="2585200"/>
    <lineage>
        <taxon>Bacteria</taxon>
        <taxon>Bacillati</taxon>
        <taxon>Actinomycetota</taxon>
        <taxon>Actinomycetes</taxon>
        <taxon>Streptosporangiales</taxon>
        <taxon>Thermomonosporaceae</taxon>
        <taxon>Actinomadura</taxon>
    </lineage>
</organism>